<organism evidence="3 4">
    <name type="scientific">Lutimaribacter marinistellae</name>
    <dbReference type="NCBI Taxonomy" id="1820329"/>
    <lineage>
        <taxon>Bacteria</taxon>
        <taxon>Pseudomonadati</taxon>
        <taxon>Pseudomonadota</taxon>
        <taxon>Alphaproteobacteria</taxon>
        <taxon>Rhodobacterales</taxon>
        <taxon>Roseobacteraceae</taxon>
        <taxon>Lutimaribacter</taxon>
    </lineage>
</organism>
<dbReference type="Proteomes" id="UP001595629">
    <property type="component" value="Unassembled WGS sequence"/>
</dbReference>
<feature type="compositionally biased region" description="Basic and acidic residues" evidence="1">
    <location>
        <begin position="44"/>
        <end position="57"/>
    </location>
</feature>
<feature type="chain" id="PRO_5046359182" evidence="2">
    <location>
        <begin position="21"/>
        <end position="164"/>
    </location>
</feature>
<proteinExistence type="predicted"/>
<evidence type="ECO:0000313" key="3">
    <source>
        <dbReference type="EMBL" id="MFC3612670.1"/>
    </source>
</evidence>
<keyword evidence="3" id="KW-0282">Flagellum</keyword>
<reference evidence="4" key="1">
    <citation type="journal article" date="2019" name="Int. J. Syst. Evol. Microbiol.">
        <title>The Global Catalogue of Microorganisms (GCM) 10K type strain sequencing project: providing services to taxonomists for standard genome sequencing and annotation.</title>
        <authorList>
            <consortium name="The Broad Institute Genomics Platform"/>
            <consortium name="The Broad Institute Genome Sequencing Center for Infectious Disease"/>
            <person name="Wu L."/>
            <person name="Ma J."/>
        </authorList>
    </citation>
    <scope>NUCLEOTIDE SEQUENCE [LARGE SCALE GENOMIC DNA]</scope>
    <source>
        <strain evidence="4">KCTC 42911</strain>
    </source>
</reference>
<keyword evidence="3" id="KW-0969">Cilium</keyword>
<evidence type="ECO:0000313" key="4">
    <source>
        <dbReference type="Proteomes" id="UP001595629"/>
    </source>
</evidence>
<feature type="signal peptide" evidence="2">
    <location>
        <begin position="1"/>
        <end position="20"/>
    </location>
</feature>
<dbReference type="RefSeq" id="WP_386733844.1">
    <property type="nucleotide sequence ID" value="NZ_JBHRXI010000001.1"/>
</dbReference>
<dbReference type="EMBL" id="JBHRXI010000001">
    <property type="protein sequence ID" value="MFC3612670.1"/>
    <property type="molecule type" value="Genomic_DNA"/>
</dbReference>
<sequence length="164" mass="17584">MKKLLPILFLLLGLAGGVAAGLVLGPAPAKTASDEEEPPAAQSEHSKKPAKTEKDSGASEYIKLSKHFVVPLVKHDRISGMVTLGLSLETEPGLGEDFYEIEPKLRATFLEVLFDHANMGGFEGAFTRPGNLETLRTALLEAAHRDLGDGVREVLIVDIARQDG</sequence>
<keyword evidence="4" id="KW-1185">Reference proteome</keyword>
<keyword evidence="3" id="KW-0966">Cell projection</keyword>
<feature type="region of interest" description="Disordered" evidence="1">
    <location>
        <begin position="28"/>
        <end position="57"/>
    </location>
</feature>
<protein>
    <submittedName>
        <fullName evidence="3">Flagellar basal body-associated FliL family protein</fullName>
    </submittedName>
</protein>
<name>A0ABV7TFS4_9RHOB</name>
<gene>
    <name evidence="3" type="ORF">ACFORG_02765</name>
</gene>
<evidence type="ECO:0000256" key="1">
    <source>
        <dbReference type="SAM" id="MobiDB-lite"/>
    </source>
</evidence>
<evidence type="ECO:0000256" key="2">
    <source>
        <dbReference type="SAM" id="SignalP"/>
    </source>
</evidence>
<accession>A0ABV7TFS4</accession>
<comment type="caution">
    <text evidence="3">The sequence shown here is derived from an EMBL/GenBank/DDBJ whole genome shotgun (WGS) entry which is preliminary data.</text>
</comment>
<keyword evidence="2" id="KW-0732">Signal</keyword>